<feature type="domain" description="AMP-dependent synthetase/ligase" evidence="2">
    <location>
        <begin position="36"/>
        <end position="219"/>
    </location>
</feature>
<dbReference type="Gene3D" id="3.40.50.12780">
    <property type="entry name" value="N-terminal domain of ligase-like"/>
    <property type="match status" value="1"/>
</dbReference>
<evidence type="ECO:0000259" key="2">
    <source>
        <dbReference type="Pfam" id="PF00501"/>
    </source>
</evidence>
<sequence length="261" mass="29426">MKTKDNILDFGTYLWVATDTIPYVSHKIYDLKFSLDNNINENDIAFLQYTSGSTGGAKGVMVQHRMLASNCMSCALLTQGLGSLYVYQFSLGVSWLPTFHDMGLIGFHVAPMLIGGTMVYFSPINFIQNPILWLRVMSRFRHVSTGGPPFALDLCCRRVSQKDLQEIDLSGIDIMILGAEPIRVSFMLEFAKRFNSCGFKSKAYMTCYGMAENVLHVSGKWSNKYEPRVLLVDSTMLKNNELGVYRDEACILPNVHQDWPS</sequence>
<reference evidence="3" key="2">
    <citation type="submission" date="2014-07" db="EMBL/GenBank/DDBJ databases">
        <authorList>
            <person name="Hull J."/>
        </authorList>
    </citation>
    <scope>NUCLEOTIDE SEQUENCE</scope>
</reference>
<dbReference type="EMBL" id="GBHO01040457">
    <property type="protein sequence ID" value="JAG03147.1"/>
    <property type="molecule type" value="Transcribed_RNA"/>
</dbReference>
<gene>
    <name evidence="3" type="ORF">CM83_12472</name>
</gene>
<dbReference type="AlphaFoldDB" id="A0A0A9W3Z4"/>
<keyword evidence="1" id="KW-0812">Transmembrane</keyword>
<dbReference type="InterPro" id="IPR020845">
    <property type="entry name" value="AMP-binding_CS"/>
</dbReference>
<feature type="transmembrane region" description="Helical" evidence="1">
    <location>
        <begin position="107"/>
        <end position="127"/>
    </location>
</feature>
<organism evidence="3">
    <name type="scientific">Lygus hesperus</name>
    <name type="common">Western plant bug</name>
    <dbReference type="NCBI Taxonomy" id="30085"/>
    <lineage>
        <taxon>Eukaryota</taxon>
        <taxon>Metazoa</taxon>
        <taxon>Ecdysozoa</taxon>
        <taxon>Arthropoda</taxon>
        <taxon>Hexapoda</taxon>
        <taxon>Insecta</taxon>
        <taxon>Pterygota</taxon>
        <taxon>Neoptera</taxon>
        <taxon>Paraneoptera</taxon>
        <taxon>Hemiptera</taxon>
        <taxon>Heteroptera</taxon>
        <taxon>Panheteroptera</taxon>
        <taxon>Cimicomorpha</taxon>
        <taxon>Miridae</taxon>
        <taxon>Mirini</taxon>
        <taxon>Lygus</taxon>
    </lineage>
</organism>
<dbReference type="InterPro" id="IPR000873">
    <property type="entry name" value="AMP-dep_synth/lig_dom"/>
</dbReference>
<dbReference type="GO" id="GO:0005886">
    <property type="term" value="C:plasma membrane"/>
    <property type="evidence" value="ECO:0007669"/>
    <property type="project" value="TreeGrafter"/>
</dbReference>
<reference evidence="3" key="1">
    <citation type="journal article" date="2014" name="PLoS ONE">
        <title>Transcriptome-Based Identification of ABC Transporters in the Western Tarnished Plant Bug Lygus hesperus.</title>
        <authorList>
            <person name="Hull J.J."/>
            <person name="Chaney K."/>
            <person name="Geib S.M."/>
            <person name="Fabrick J.A."/>
            <person name="Brent C.S."/>
            <person name="Walsh D."/>
            <person name="Lavine L.C."/>
        </authorList>
    </citation>
    <scope>NUCLEOTIDE SEQUENCE</scope>
</reference>
<name>A0A0A9W3Z4_LYGHE</name>
<feature type="transmembrane region" description="Helical" evidence="1">
    <location>
        <begin position="67"/>
        <end position="87"/>
    </location>
</feature>
<dbReference type="Pfam" id="PF00501">
    <property type="entry name" value="AMP-binding"/>
    <property type="match status" value="1"/>
</dbReference>
<dbReference type="PROSITE" id="PS00455">
    <property type="entry name" value="AMP_BINDING"/>
    <property type="match status" value="1"/>
</dbReference>
<keyword evidence="1" id="KW-1133">Transmembrane helix</keyword>
<accession>A0A0A9W3Z4</accession>
<protein>
    <recommendedName>
        <fullName evidence="2">AMP-dependent synthetase/ligase domain-containing protein</fullName>
    </recommendedName>
</protein>
<keyword evidence="1" id="KW-0472">Membrane</keyword>
<proteinExistence type="predicted"/>
<dbReference type="InterPro" id="IPR042099">
    <property type="entry name" value="ANL_N_sf"/>
</dbReference>
<dbReference type="PANTHER" id="PTHR22754">
    <property type="entry name" value="DISCO-INTERACTING PROTEIN 2 DIP2 -RELATED"/>
    <property type="match status" value="1"/>
</dbReference>
<dbReference type="SUPFAM" id="SSF56801">
    <property type="entry name" value="Acetyl-CoA synthetase-like"/>
    <property type="match status" value="1"/>
</dbReference>
<dbReference type="GO" id="GO:0070566">
    <property type="term" value="F:adenylyltransferase activity"/>
    <property type="evidence" value="ECO:0007669"/>
    <property type="project" value="TreeGrafter"/>
</dbReference>
<dbReference type="PANTHER" id="PTHR22754:SF32">
    <property type="entry name" value="DISCO-INTERACTING PROTEIN 2"/>
    <property type="match status" value="1"/>
</dbReference>
<evidence type="ECO:0000256" key="1">
    <source>
        <dbReference type="SAM" id="Phobius"/>
    </source>
</evidence>
<evidence type="ECO:0000313" key="3">
    <source>
        <dbReference type="EMBL" id="JAG03147.1"/>
    </source>
</evidence>
<dbReference type="GO" id="GO:0006633">
    <property type="term" value="P:fatty acid biosynthetic process"/>
    <property type="evidence" value="ECO:0007669"/>
    <property type="project" value="TreeGrafter"/>
</dbReference>